<organism evidence="1 2">
    <name type="scientific">Emticicia soli</name>
    <dbReference type="NCBI Taxonomy" id="2027878"/>
    <lineage>
        <taxon>Bacteria</taxon>
        <taxon>Pseudomonadati</taxon>
        <taxon>Bacteroidota</taxon>
        <taxon>Cytophagia</taxon>
        <taxon>Cytophagales</taxon>
        <taxon>Leadbetterellaceae</taxon>
        <taxon>Emticicia</taxon>
    </lineage>
</organism>
<dbReference type="PROSITE" id="PS51257">
    <property type="entry name" value="PROKAR_LIPOPROTEIN"/>
    <property type="match status" value="1"/>
</dbReference>
<comment type="caution">
    <text evidence="1">The sequence shown here is derived from an EMBL/GenBank/DDBJ whole genome shotgun (WGS) entry which is preliminary data.</text>
</comment>
<name>A0ABW5JB02_9BACT</name>
<sequence>MKKIIYSIIILFAIACKPESTITEDPMAKDCQIQKVAYEDGSSYVYKFSAANQLTEILYSWKDEEGKPLNLTIKFDYNATGNLVKVVNSEGYIDDYIYDNSGALTRADFKSPEGELYEQFMIKTDAQKRISSYTTLMDGFNVAYEYNGPGGIFSKSTVKLGNSIVDQYEVKTYETDKTKKNYDIAIKGHPFDPKLFTSDLIYSIPLNLQPANIIVGTAQAITHYDENWENFMATTRLSWDVANKYTYNENGFITKQEAENKLEKAMFITTYNYANCN</sequence>
<dbReference type="Proteomes" id="UP001597510">
    <property type="component" value="Unassembled WGS sequence"/>
</dbReference>
<dbReference type="EMBL" id="JBHULC010000012">
    <property type="protein sequence ID" value="MFD2522055.1"/>
    <property type="molecule type" value="Genomic_DNA"/>
</dbReference>
<keyword evidence="2" id="KW-1185">Reference proteome</keyword>
<accession>A0ABW5JB02</accession>
<gene>
    <name evidence="1" type="ORF">ACFSR2_14240</name>
</gene>
<protein>
    <submittedName>
        <fullName evidence="1">RHS repeat domain-containing protein</fullName>
    </submittedName>
</protein>
<evidence type="ECO:0000313" key="2">
    <source>
        <dbReference type="Proteomes" id="UP001597510"/>
    </source>
</evidence>
<evidence type="ECO:0000313" key="1">
    <source>
        <dbReference type="EMBL" id="MFD2522055.1"/>
    </source>
</evidence>
<proteinExistence type="predicted"/>
<dbReference type="Gene3D" id="2.180.10.10">
    <property type="entry name" value="RHS repeat-associated core"/>
    <property type="match status" value="1"/>
</dbReference>
<reference evidence="2" key="1">
    <citation type="journal article" date="2019" name="Int. J. Syst. Evol. Microbiol.">
        <title>The Global Catalogue of Microorganisms (GCM) 10K type strain sequencing project: providing services to taxonomists for standard genome sequencing and annotation.</title>
        <authorList>
            <consortium name="The Broad Institute Genomics Platform"/>
            <consortium name="The Broad Institute Genome Sequencing Center for Infectious Disease"/>
            <person name="Wu L."/>
            <person name="Ma J."/>
        </authorList>
    </citation>
    <scope>NUCLEOTIDE SEQUENCE [LARGE SCALE GENOMIC DNA]</scope>
    <source>
        <strain evidence="2">KCTC 52344</strain>
    </source>
</reference>
<dbReference type="RefSeq" id="WP_340239801.1">
    <property type="nucleotide sequence ID" value="NZ_JBBEWC010000015.1"/>
</dbReference>